<name>A0A1I2V8J7_9GAMM</name>
<evidence type="ECO:0000313" key="1">
    <source>
        <dbReference type="EMBL" id="SFG85648.1"/>
    </source>
</evidence>
<dbReference type="STRING" id="1045558.SAMN05216175_1165"/>
<dbReference type="AlphaFoldDB" id="A0A1I2V8J7"/>
<protein>
    <submittedName>
        <fullName evidence="1">SapC protein</fullName>
    </submittedName>
</protein>
<dbReference type="EMBL" id="FOOU01000016">
    <property type="protein sequence ID" value="SFG85648.1"/>
    <property type="molecule type" value="Genomic_DNA"/>
</dbReference>
<dbReference type="RefSeq" id="WP_090729973.1">
    <property type="nucleotide sequence ID" value="NZ_FOOU01000016.1"/>
</dbReference>
<dbReference type="Proteomes" id="UP000198623">
    <property type="component" value="Unassembled WGS sequence"/>
</dbReference>
<organism evidence="1 2">
    <name type="scientific">Neptunomonas qingdaonensis</name>
    <dbReference type="NCBI Taxonomy" id="1045558"/>
    <lineage>
        <taxon>Bacteria</taxon>
        <taxon>Pseudomonadati</taxon>
        <taxon>Pseudomonadota</taxon>
        <taxon>Gammaproteobacteria</taxon>
        <taxon>Oceanospirillales</taxon>
        <taxon>Oceanospirillaceae</taxon>
        <taxon>Neptunomonas</taxon>
    </lineage>
</organism>
<evidence type="ECO:0000313" key="2">
    <source>
        <dbReference type="Proteomes" id="UP000198623"/>
    </source>
</evidence>
<dbReference type="InterPro" id="IPR010836">
    <property type="entry name" value="SapC"/>
</dbReference>
<keyword evidence="2" id="KW-1185">Reference proteome</keyword>
<dbReference type="OrthoDB" id="9806524at2"/>
<gene>
    <name evidence="1" type="ORF">SAMN05216175_1165</name>
</gene>
<proteinExistence type="predicted"/>
<sequence>MAELLFYTKPEILNRENHKDLNFLAVTDLSFSRDVNSVPVLGIEFFEASRDMPILFSRDESGAYFPIALLSLRNEGHDQLNDSGQWKGNYTPAFIRRYPFALTDDKNICFDQDYAGFNVDDGEPLFDEEGANTKTLDNIIEFVTNFDVEHQRSREFCDALTEQELLTPFRLQIMTADKQPLRMDGLFVIDEKKLESLTDDVVSDWFKEGFIAWAYAHLHSLGALRQLGEQLDTR</sequence>
<accession>A0A1I2V8J7</accession>
<dbReference type="Pfam" id="PF07277">
    <property type="entry name" value="SapC"/>
    <property type="match status" value="1"/>
</dbReference>
<reference evidence="2" key="1">
    <citation type="submission" date="2016-10" db="EMBL/GenBank/DDBJ databases">
        <authorList>
            <person name="Varghese N."/>
            <person name="Submissions S."/>
        </authorList>
    </citation>
    <scope>NUCLEOTIDE SEQUENCE [LARGE SCALE GENOMIC DNA]</scope>
    <source>
        <strain evidence="2">CGMCC 1.10971</strain>
    </source>
</reference>